<dbReference type="NCBIfam" id="TIGR00654">
    <property type="entry name" value="PhzF_family"/>
    <property type="match status" value="1"/>
</dbReference>
<dbReference type="GO" id="GO:0005737">
    <property type="term" value="C:cytoplasm"/>
    <property type="evidence" value="ECO:0007669"/>
    <property type="project" value="TreeGrafter"/>
</dbReference>
<name>A0A2R8BB69_9RHOB</name>
<dbReference type="PANTHER" id="PTHR13774">
    <property type="entry name" value="PHENAZINE BIOSYNTHESIS PROTEIN"/>
    <property type="match status" value="1"/>
</dbReference>
<keyword evidence="3" id="KW-1185">Reference proteome</keyword>
<dbReference type="PIRSF" id="PIRSF016184">
    <property type="entry name" value="PhzC_PhzF"/>
    <property type="match status" value="1"/>
</dbReference>
<dbReference type="GO" id="GO:0016853">
    <property type="term" value="F:isomerase activity"/>
    <property type="evidence" value="ECO:0007669"/>
    <property type="project" value="UniProtKB-KW"/>
</dbReference>
<sequence>MSFEFDWVDAFTDQAFGGNGCAVVHGGAGLDDAQCLAYVRETSLVECTFTGPSDIADIRVRYFLASREIPFAGHPTLATVVAMRHRGLIDDGDLVLETQAGLVPVHVDGTHVTMTQVPPVFGQKIPADIVAAVGGLDEADIVHLPQIVSTGLPFCITVLKSRGDVDRVRLDLDGLHRYADFLGRKDVDIMEPFWVAQDGATSAGDTYARLLLAPPSPPEDPFTGSATGAMASYLWAHGLIEKPEFTAQQGHGLDRPGQATVKVLGPRDAITGVEVSGSGYVLMSGRLHL</sequence>
<dbReference type="Gene3D" id="3.10.310.10">
    <property type="entry name" value="Diaminopimelate Epimerase, Chain A, domain 1"/>
    <property type="match status" value="2"/>
</dbReference>
<evidence type="ECO:0000313" key="3">
    <source>
        <dbReference type="Proteomes" id="UP000244880"/>
    </source>
</evidence>
<dbReference type="SUPFAM" id="SSF54506">
    <property type="entry name" value="Diaminopimelate epimerase-like"/>
    <property type="match status" value="1"/>
</dbReference>
<organism evidence="2 3">
    <name type="scientific">Ascidiaceihabitans donghaensis</name>
    <dbReference type="NCBI Taxonomy" id="1510460"/>
    <lineage>
        <taxon>Bacteria</taxon>
        <taxon>Pseudomonadati</taxon>
        <taxon>Pseudomonadota</taxon>
        <taxon>Alphaproteobacteria</taxon>
        <taxon>Rhodobacterales</taxon>
        <taxon>Paracoccaceae</taxon>
        <taxon>Ascidiaceihabitans</taxon>
    </lineage>
</organism>
<dbReference type="InterPro" id="IPR003719">
    <property type="entry name" value="Phenazine_PhzF-like"/>
</dbReference>
<evidence type="ECO:0000313" key="2">
    <source>
        <dbReference type="EMBL" id="SPH20142.1"/>
    </source>
</evidence>
<dbReference type="Pfam" id="PF02567">
    <property type="entry name" value="PhzC-PhzF"/>
    <property type="match status" value="1"/>
</dbReference>
<gene>
    <name evidence="2" type="primary">yddE</name>
    <name evidence="2" type="ORF">ASD8599_00880</name>
</gene>
<dbReference type="EC" id="5.1.-.-" evidence="2"/>
<dbReference type="EMBL" id="OMOR01000001">
    <property type="protein sequence ID" value="SPH20142.1"/>
    <property type="molecule type" value="Genomic_DNA"/>
</dbReference>
<reference evidence="2 3" key="1">
    <citation type="submission" date="2018-03" db="EMBL/GenBank/DDBJ databases">
        <authorList>
            <person name="Keele B.F."/>
        </authorList>
    </citation>
    <scope>NUCLEOTIDE SEQUENCE [LARGE SCALE GENOMIC DNA]</scope>
    <source>
        <strain evidence="2 3">CECT 8599</strain>
    </source>
</reference>
<proteinExistence type="predicted"/>
<feature type="active site" evidence="1">
    <location>
        <position position="46"/>
    </location>
</feature>
<dbReference type="OrthoDB" id="9788221at2"/>
<dbReference type="RefSeq" id="WP_108827400.1">
    <property type="nucleotide sequence ID" value="NZ_OMOR01000001.1"/>
</dbReference>
<dbReference type="AlphaFoldDB" id="A0A2R8BB69"/>
<protein>
    <submittedName>
        <fullName evidence="2">Putative isomerase YddE</fullName>
        <ecNumber evidence="2">5.1.-.-</ecNumber>
    </submittedName>
</protein>
<evidence type="ECO:0000256" key="1">
    <source>
        <dbReference type="PIRSR" id="PIRSR016184-1"/>
    </source>
</evidence>
<keyword evidence="2" id="KW-0413">Isomerase</keyword>
<accession>A0A2R8BB69</accession>
<dbReference type="Proteomes" id="UP000244880">
    <property type="component" value="Unassembled WGS sequence"/>
</dbReference>